<dbReference type="Proteomes" id="UP000223296">
    <property type="component" value="Unassembled WGS sequence"/>
</dbReference>
<evidence type="ECO:0000313" key="1">
    <source>
        <dbReference type="EMBL" id="PHJ35995.1"/>
    </source>
</evidence>
<protein>
    <submittedName>
        <fullName evidence="1">LysR family transcriptional regulator</fullName>
    </submittedName>
</protein>
<gene>
    <name evidence="1" type="ORF">N776_03570</name>
</gene>
<reference evidence="1 2" key="1">
    <citation type="submission" date="2013-08" db="EMBL/GenBank/DDBJ databases">
        <authorList>
            <person name="Trees D."/>
        </authorList>
    </citation>
    <scope>NUCLEOTIDE SEQUENCE [LARGE SCALE GENOMIC DNA]</scope>
    <source>
        <strain evidence="1 2">3502</strain>
    </source>
</reference>
<name>A0AA44ZHE1_NEIGO</name>
<evidence type="ECO:0000313" key="2">
    <source>
        <dbReference type="Proteomes" id="UP000223296"/>
    </source>
</evidence>
<dbReference type="EMBL" id="AVBE01000002">
    <property type="protein sequence ID" value="PHJ35995.1"/>
    <property type="molecule type" value="Genomic_DNA"/>
</dbReference>
<proteinExistence type="predicted"/>
<accession>A0AA44ZHE1</accession>
<dbReference type="AlphaFoldDB" id="A0AA44ZHE1"/>
<organism evidence="1 2">
    <name type="scientific">Neisseria gonorrhoeae 3502</name>
    <dbReference type="NCBI Taxonomy" id="1193404"/>
    <lineage>
        <taxon>Bacteria</taxon>
        <taxon>Pseudomonadati</taxon>
        <taxon>Pseudomonadota</taxon>
        <taxon>Betaproteobacteria</taxon>
        <taxon>Neisseriales</taxon>
        <taxon>Neisseriaceae</taxon>
        <taxon>Neisseria</taxon>
    </lineage>
</organism>
<comment type="caution">
    <text evidence="1">The sequence shown here is derived from an EMBL/GenBank/DDBJ whole genome shotgun (WGS) entry which is preliminary data.</text>
</comment>
<sequence length="86" mass="9202">MCDYPQTLIDLVAGGIGVAMVQGNKAEAAAKEGAGVAIIESCRHSMPLNFIYAEEYEDNPHVSLLLECVEKVWGVQAVQPPVVSDN</sequence>